<evidence type="ECO:0000313" key="5">
    <source>
        <dbReference type="EMBL" id="WPC04202.1"/>
    </source>
</evidence>
<organism evidence="5 6">
    <name type="scientific">Pseudomonas benzenivorans</name>
    <dbReference type="NCBI Taxonomy" id="556533"/>
    <lineage>
        <taxon>Bacteria</taxon>
        <taxon>Pseudomonadati</taxon>
        <taxon>Pseudomonadota</taxon>
        <taxon>Gammaproteobacteria</taxon>
        <taxon>Pseudomonadales</taxon>
        <taxon>Pseudomonadaceae</taxon>
        <taxon>Pseudomonas</taxon>
    </lineage>
</organism>
<feature type="domain" description="YknX-like C-terminal permuted SH3-like" evidence="4">
    <location>
        <begin position="333"/>
        <end position="399"/>
    </location>
</feature>
<name>A0ABZ0PSW4_9PSED</name>
<accession>A0ABZ0PSW4</accession>
<keyword evidence="6" id="KW-1185">Reference proteome</keyword>
<dbReference type="InterPro" id="IPR058637">
    <property type="entry name" value="YknX-like_C"/>
</dbReference>
<dbReference type="PANTHER" id="PTHR32347:SF29">
    <property type="entry name" value="UPF0194 MEMBRANE PROTEIN YBHG"/>
    <property type="match status" value="1"/>
</dbReference>
<feature type="coiled-coil region" evidence="3">
    <location>
        <begin position="119"/>
        <end position="189"/>
    </location>
</feature>
<dbReference type="Gene3D" id="6.10.140.1990">
    <property type="match status" value="1"/>
</dbReference>
<evidence type="ECO:0000256" key="3">
    <source>
        <dbReference type="SAM" id="Coils"/>
    </source>
</evidence>
<evidence type="ECO:0000259" key="4">
    <source>
        <dbReference type="Pfam" id="PF25989"/>
    </source>
</evidence>
<dbReference type="Pfam" id="PF25989">
    <property type="entry name" value="YknX_C"/>
    <property type="match status" value="1"/>
</dbReference>
<dbReference type="PANTHER" id="PTHR32347">
    <property type="entry name" value="EFFLUX SYSTEM COMPONENT YKNX-RELATED"/>
    <property type="match status" value="1"/>
</dbReference>
<comment type="subcellular location">
    <subcellularLocation>
        <location evidence="1">Cell envelope</location>
    </subcellularLocation>
</comment>
<keyword evidence="2 3" id="KW-0175">Coiled coil</keyword>
<dbReference type="Gene3D" id="2.40.420.20">
    <property type="match status" value="1"/>
</dbReference>
<proteinExistence type="predicted"/>
<dbReference type="InterPro" id="IPR050465">
    <property type="entry name" value="UPF0194_transport"/>
</dbReference>
<protein>
    <submittedName>
        <fullName evidence="5">HlyD family efflux transporter periplasmic adaptor subunit</fullName>
    </submittedName>
</protein>
<evidence type="ECO:0000313" key="6">
    <source>
        <dbReference type="Proteomes" id="UP001305928"/>
    </source>
</evidence>
<evidence type="ECO:0000256" key="1">
    <source>
        <dbReference type="ARBA" id="ARBA00004196"/>
    </source>
</evidence>
<dbReference type="InterPro" id="IPR030190">
    <property type="entry name" value="MacA_alpha-hairpin_sf"/>
</dbReference>
<dbReference type="Proteomes" id="UP001305928">
    <property type="component" value="Chromosome"/>
</dbReference>
<dbReference type="EMBL" id="CP137892">
    <property type="protein sequence ID" value="WPC04202.1"/>
    <property type="molecule type" value="Genomic_DNA"/>
</dbReference>
<dbReference type="RefSeq" id="WP_318643080.1">
    <property type="nucleotide sequence ID" value="NZ_CP137892.1"/>
</dbReference>
<reference evidence="5 6" key="1">
    <citation type="submission" date="2023-11" db="EMBL/GenBank/DDBJ databases">
        <title>Complete genome of Pseudomonas benzenivorans BA3361.</title>
        <authorList>
            <person name="Shin S.Y."/>
            <person name="Song J."/>
            <person name="Kang H."/>
        </authorList>
    </citation>
    <scope>NUCLEOTIDE SEQUENCE [LARGE SCALE GENOMIC DNA]</scope>
    <source>
        <strain evidence="5 6">HNIBRBA3361</strain>
    </source>
</reference>
<evidence type="ECO:0000256" key="2">
    <source>
        <dbReference type="ARBA" id="ARBA00023054"/>
    </source>
</evidence>
<gene>
    <name evidence="5" type="ORF">SBP02_15680</name>
</gene>
<sequence length="407" mass="43268">MAHSRSRLWITLGLAALLAAALAFAFWPRPLLVDLGTVQRGPMQLSIDEEGRTRVRDPYVLSAPVAGRLLRVEAEPGDRVVGGQSVVARMLPGLPTPLDRRAHAQARAQVESRAAALRVARAEQAGAGAEQRLASLELRRTRALHARDAVAQAELDRSERTAGIAQAALERAQAAVVQAEAELANARAGLLGLADDGTPAAPLALALVAPLSGQILRLMQESETSLAAGTPILEIGDIAGDLEVLVELLSSDAVQVAPGDTVLIDNWGGPQVLNGVVDRIEPAGFTKFSALGVEEQRVNTLIRLSDPPERRPGLGHGFRVLARILVWQSAETLYLPSSALFRQGSDWAVFAVEAGRARRVAVQIGANNGHQAQLLAGLEAGERVVLFPSAELSDGARVRPRQLTPRR</sequence>